<evidence type="ECO:0000313" key="1">
    <source>
        <dbReference type="EMBL" id="GBP61838.1"/>
    </source>
</evidence>
<accession>A0A4C1XEH9</accession>
<organism evidence="1 2">
    <name type="scientific">Eumeta variegata</name>
    <name type="common">Bagworm moth</name>
    <name type="synonym">Eumeta japonica</name>
    <dbReference type="NCBI Taxonomy" id="151549"/>
    <lineage>
        <taxon>Eukaryota</taxon>
        <taxon>Metazoa</taxon>
        <taxon>Ecdysozoa</taxon>
        <taxon>Arthropoda</taxon>
        <taxon>Hexapoda</taxon>
        <taxon>Insecta</taxon>
        <taxon>Pterygota</taxon>
        <taxon>Neoptera</taxon>
        <taxon>Endopterygota</taxon>
        <taxon>Lepidoptera</taxon>
        <taxon>Glossata</taxon>
        <taxon>Ditrysia</taxon>
        <taxon>Tineoidea</taxon>
        <taxon>Psychidae</taxon>
        <taxon>Oiketicinae</taxon>
        <taxon>Eumeta</taxon>
    </lineage>
</organism>
<dbReference type="EMBL" id="BGZK01000824">
    <property type="protein sequence ID" value="GBP61838.1"/>
    <property type="molecule type" value="Genomic_DNA"/>
</dbReference>
<gene>
    <name evidence="1" type="ORF">EVAR_97280_1</name>
</gene>
<dbReference type="Proteomes" id="UP000299102">
    <property type="component" value="Unassembled WGS sequence"/>
</dbReference>
<name>A0A4C1XEH9_EUMVA</name>
<reference evidence="1 2" key="1">
    <citation type="journal article" date="2019" name="Commun. Biol.">
        <title>The bagworm genome reveals a unique fibroin gene that provides high tensile strength.</title>
        <authorList>
            <person name="Kono N."/>
            <person name="Nakamura H."/>
            <person name="Ohtoshi R."/>
            <person name="Tomita M."/>
            <person name="Numata K."/>
            <person name="Arakawa K."/>
        </authorList>
    </citation>
    <scope>NUCLEOTIDE SEQUENCE [LARGE SCALE GENOMIC DNA]</scope>
</reference>
<proteinExistence type="predicted"/>
<dbReference type="PROSITE" id="PS51257">
    <property type="entry name" value="PROKAR_LIPOPROTEIN"/>
    <property type="match status" value="1"/>
</dbReference>
<keyword evidence="2" id="KW-1185">Reference proteome</keyword>
<protein>
    <submittedName>
        <fullName evidence="1">Uncharacterized protein</fullName>
    </submittedName>
</protein>
<comment type="caution">
    <text evidence="1">The sequence shown here is derived from an EMBL/GenBank/DDBJ whole genome shotgun (WGS) entry which is preliminary data.</text>
</comment>
<evidence type="ECO:0000313" key="2">
    <source>
        <dbReference type="Proteomes" id="UP000299102"/>
    </source>
</evidence>
<dbReference type="AlphaFoldDB" id="A0A4C1XEH9"/>
<sequence>MRPIYAICVDSSLIVSTGAAAGSACARLLSRFIMAERPISLKASPKEGKNRQGRGPGLSGGPCSCDKAGFCVPAGHLLSSADSARVLQPLDIINKAAGRTPLEEFRLAVEIGRSVGHSGACICFDVLSTLCAYGRF</sequence>